<keyword evidence="3" id="KW-0653">Protein transport</keyword>
<evidence type="ECO:0000256" key="1">
    <source>
        <dbReference type="ARBA" id="ARBA00006756"/>
    </source>
</evidence>
<evidence type="ECO:0000313" key="5">
    <source>
        <dbReference type="EMBL" id="KAE7997497.1"/>
    </source>
</evidence>
<dbReference type="AlphaFoldDB" id="A0A5N6QEA1"/>
<evidence type="ECO:0000313" key="6">
    <source>
        <dbReference type="Proteomes" id="UP000327013"/>
    </source>
</evidence>
<keyword evidence="6" id="KW-1185">Reference proteome</keyword>
<dbReference type="Pfam" id="PF03081">
    <property type="entry name" value="Exo70_C"/>
    <property type="match status" value="1"/>
</dbReference>
<name>A0A5N6QEA1_9ROSI</name>
<evidence type="ECO:0000256" key="2">
    <source>
        <dbReference type="ARBA" id="ARBA00022448"/>
    </source>
</evidence>
<evidence type="ECO:0000256" key="3">
    <source>
        <dbReference type="RuleBase" id="RU365026"/>
    </source>
</evidence>
<dbReference type="SUPFAM" id="SSF74788">
    <property type="entry name" value="Cullin repeat-like"/>
    <property type="match status" value="1"/>
</dbReference>
<dbReference type="InterPro" id="IPR016159">
    <property type="entry name" value="Cullin_repeat-like_dom_sf"/>
</dbReference>
<dbReference type="OrthoDB" id="1922221at2759"/>
<dbReference type="Gene3D" id="1.20.1280.170">
    <property type="entry name" value="Exocyst complex component Exo70"/>
    <property type="match status" value="1"/>
</dbReference>
<feature type="domain" description="Exocyst complex subunit Exo70 C-terminal" evidence="4">
    <location>
        <begin position="281"/>
        <end position="622"/>
    </location>
</feature>
<dbReference type="GO" id="GO:0005546">
    <property type="term" value="F:phosphatidylinositol-4,5-bisphosphate binding"/>
    <property type="evidence" value="ECO:0007669"/>
    <property type="project" value="InterPro"/>
</dbReference>
<organism evidence="5 6">
    <name type="scientific">Carpinus fangiana</name>
    <dbReference type="NCBI Taxonomy" id="176857"/>
    <lineage>
        <taxon>Eukaryota</taxon>
        <taxon>Viridiplantae</taxon>
        <taxon>Streptophyta</taxon>
        <taxon>Embryophyta</taxon>
        <taxon>Tracheophyta</taxon>
        <taxon>Spermatophyta</taxon>
        <taxon>Magnoliopsida</taxon>
        <taxon>eudicotyledons</taxon>
        <taxon>Gunneridae</taxon>
        <taxon>Pentapetalae</taxon>
        <taxon>rosids</taxon>
        <taxon>fabids</taxon>
        <taxon>Fagales</taxon>
        <taxon>Betulaceae</taxon>
        <taxon>Carpinus</taxon>
    </lineage>
</organism>
<dbReference type="GO" id="GO:0015031">
    <property type="term" value="P:protein transport"/>
    <property type="evidence" value="ECO:0007669"/>
    <property type="project" value="UniProtKB-KW"/>
</dbReference>
<dbReference type="PANTHER" id="PTHR12542:SF85">
    <property type="entry name" value="EXOCYST SUBUNIT EXO70 FAMILY PROTEIN"/>
    <property type="match status" value="1"/>
</dbReference>
<comment type="similarity">
    <text evidence="1 3">Belongs to the EXO70 family.</text>
</comment>
<dbReference type="Pfam" id="PF20669">
    <property type="entry name" value="Exo70_N"/>
    <property type="match status" value="1"/>
</dbReference>
<dbReference type="InterPro" id="IPR046364">
    <property type="entry name" value="Exo70_C"/>
</dbReference>
<proteinExistence type="inferred from homology"/>
<dbReference type="GO" id="GO:0000145">
    <property type="term" value="C:exocyst"/>
    <property type="evidence" value="ECO:0007669"/>
    <property type="project" value="InterPro"/>
</dbReference>
<dbReference type="Proteomes" id="UP000327013">
    <property type="component" value="Chromosome 1"/>
</dbReference>
<dbReference type="EMBL" id="CM017321">
    <property type="protein sequence ID" value="KAE7997497.1"/>
    <property type="molecule type" value="Genomic_DNA"/>
</dbReference>
<reference evidence="5 6" key="1">
    <citation type="submission" date="2019-06" db="EMBL/GenBank/DDBJ databases">
        <title>A chromosomal-level reference genome of Carpinus fangiana (Coryloideae, Betulaceae).</title>
        <authorList>
            <person name="Yang X."/>
            <person name="Wang Z."/>
            <person name="Zhang L."/>
            <person name="Hao G."/>
            <person name="Liu J."/>
            <person name="Yang Y."/>
        </authorList>
    </citation>
    <scope>NUCLEOTIDE SEQUENCE [LARGE SCALE GENOMIC DNA]</scope>
    <source>
        <strain evidence="5">Cfa_2016G</strain>
        <tissue evidence="5">Leaf</tissue>
    </source>
</reference>
<keyword evidence="3" id="KW-0268">Exocytosis</keyword>
<protein>
    <recommendedName>
        <fullName evidence="3">Exocyst subunit Exo70 family protein</fullName>
    </recommendedName>
</protein>
<gene>
    <name evidence="5" type="ORF">FH972_002129</name>
</gene>
<comment type="function">
    <text evidence="3">Component of the exocyst complex.</text>
</comment>
<dbReference type="PANTHER" id="PTHR12542">
    <property type="entry name" value="EXOCYST COMPLEX PROTEIN EXO70"/>
    <property type="match status" value="1"/>
</dbReference>
<dbReference type="InterPro" id="IPR004140">
    <property type="entry name" value="Exo70"/>
</dbReference>
<sequence>MAKVEEEESFQNLVSARQLLESSLQKSRGFASTLDQTGLRLEIISQGLPSLEAAARSTISLQKCAFHIDPAIAAAAAVLKVFHMARELQKSLLSCSCYDDHLFNYLSLMKQLQQVLRFLADNCRLAIKWLESIVEHMEDYAITNDWYLSNVKKSLGILQDLQDKEESLGILGAAFQKLEIEFERLLTENSVPLALASLATTSNVEEALNQSCLLPPTIQKLQAILVGLNSNSQLGMCISVYVDVRSSNAKRSLQALGLDYLDMSITKFDDEQGIEEDYIEKWSKHLVLAVKYLFELEYRLCNKVFKKIGSDVGMRCFAKIAAQSGILAFLQFGKHVTESSNKDAIKMLKLLDMFASLDNLRLDFNRLFCGEDCTEIQNQTRDLIRRIVDGACQIFWQLPLQVELQRRGSPPSDGSLPRQVSFVTSYCNQLLGDEYRPIMAQVLVIHHSWKQESYEEGLISYQVCKIMKAIGVNLDSWSKAYEDISLSYLFMMNNHCHFCNLKGTRLGDVMGDSWLTAHGQYTDYYAALYLRESWGNLVTLVSQKGLQTDLVKKRLKAFNEAFDERYKKQSKWIICNENLRKKVCQHLEQAILPVYQSFMQNYRLLVEQDVKYSVQNLEKLLSCMFQPTITKYWGSNNIGDLVGNVEYKSSAAWSLGNMLSALFPQKLSKYGRTKRAQWMNRMKNSVSNQFRFTLTAI</sequence>
<dbReference type="GO" id="GO:0006887">
    <property type="term" value="P:exocytosis"/>
    <property type="evidence" value="ECO:0007669"/>
    <property type="project" value="UniProtKB-KW"/>
</dbReference>
<evidence type="ECO:0000259" key="4">
    <source>
        <dbReference type="Pfam" id="PF03081"/>
    </source>
</evidence>
<accession>A0A5N6QEA1</accession>
<keyword evidence="2 3" id="KW-0813">Transport</keyword>